<dbReference type="InterPro" id="IPR013687">
    <property type="entry name" value="Disaggr-rel"/>
</dbReference>
<keyword evidence="1" id="KW-0472">Membrane</keyword>
<gene>
    <name evidence="3" type="ORF">DU52_15730</name>
</gene>
<protein>
    <recommendedName>
        <fullName evidence="2">Disaggregatase-related domain-containing protein</fullName>
    </recommendedName>
</protein>
<dbReference type="SUPFAM" id="SSF51126">
    <property type="entry name" value="Pectin lyase-like"/>
    <property type="match status" value="1"/>
</dbReference>
<feature type="domain" description="Disaggregatase-related" evidence="2">
    <location>
        <begin position="257"/>
        <end position="426"/>
    </location>
</feature>
<organism evidence="3 4">
    <name type="scientific">Methanosarcina mazei</name>
    <name type="common">Methanosarcina frisia</name>
    <dbReference type="NCBI Taxonomy" id="2209"/>
    <lineage>
        <taxon>Archaea</taxon>
        <taxon>Methanobacteriati</taxon>
        <taxon>Methanobacteriota</taxon>
        <taxon>Stenosarchaea group</taxon>
        <taxon>Methanomicrobia</taxon>
        <taxon>Methanosarcinales</taxon>
        <taxon>Methanosarcinaceae</taxon>
        <taxon>Methanosarcina</taxon>
    </lineage>
</organism>
<dbReference type="Proteomes" id="UP000034399">
    <property type="component" value="Unassembled WGS sequence"/>
</dbReference>
<dbReference type="RefSeq" id="WP_052735632.1">
    <property type="nucleotide sequence ID" value="NZ_JJPA01000071.1"/>
</dbReference>
<evidence type="ECO:0000313" key="3">
    <source>
        <dbReference type="EMBL" id="KKG35378.1"/>
    </source>
</evidence>
<dbReference type="SMART" id="SM00710">
    <property type="entry name" value="PbH1"/>
    <property type="match status" value="9"/>
</dbReference>
<dbReference type="Gene3D" id="2.160.20.10">
    <property type="entry name" value="Single-stranded right-handed beta-helix, Pectin lyase-like"/>
    <property type="match status" value="1"/>
</dbReference>
<dbReference type="PATRIC" id="fig|2209.61.peg.3386"/>
<keyword evidence="1" id="KW-0812">Transmembrane</keyword>
<reference evidence="3 4" key="1">
    <citation type="journal article" date="2015" name="ISME J.">
        <title>Genomic and phenotypic differentiation among Methanosarcina mazei populations from Columbia River sediment.</title>
        <authorList>
            <person name="Youngblut N.D."/>
            <person name="Wirth J.S."/>
            <person name="Henriksen J.R."/>
            <person name="Smith M."/>
            <person name="Simon H."/>
            <person name="Metcalf W.W."/>
            <person name="Whitaker R.J."/>
        </authorList>
    </citation>
    <scope>NUCLEOTIDE SEQUENCE [LARGE SCALE GENOMIC DNA]</scope>
    <source>
        <strain evidence="3 4">3.F.A.1A.1</strain>
    </source>
</reference>
<evidence type="ECO:0000259" key="2">
    <source>
        <dbReference type="Pfam" id="PF08480"/>
    </source>
</evidence>
<proteinExistence type="predicted"/>
<name>A0A0F8G893_METMZ</name>
<dbReference type="AlphaFoldDB" id="A0A0F8G893"/>
<dbReference type="Pfam" id="PF08480">
    <property type="entry name" value="Disaggr_assoc"/>
    <property type="match status" value="1"/>
</dbReference>
<dbReference type="InterPro" id="IPR006626">
    <property type="entry name" value="PbH1"/>
</dbReference>
<sequence length="628" mass="69939">MKLTRHTIIILFIFLLFPCIAHAGTVETNGQTWTTDGTADQVEINQAIQAGNHIILSGDFCIDEPIYVDSGTTLDGQGTSKITLDDNVNRKSGAYKHSATTDYANPMIPLIGQSDTEIENIEIMGISFDGNYDGNLDLIKGRGFYNIIFFKHAVNVRVHDNYFTNSHGDSCRMYRCSNIQYYNNEADHLGHEGLFCIESQNIEAWNNRIENCIDNSFRVNNCDNVLIHDNYITSIQGTPGSGPGIQIQQDLKGRMRVEVCNNYIVSTWGPGIWIVGTIGTNEENDIYVHDNAFLGTGLNGITWVSGIIWSSMDNVRVENNVFDSCYGGGITSFKVKGLSTAGSSFEVTATNNIFTDIQKRKNSGAGTGYAFDNNLDENHKMISDFNVLWGNEGNFKNVKQGANDLFQDPKLDSADTGWEWKNGAWYNEFVTITPGSRWNPSDDDTGEVKDDEDAPVDGEFDSIFDVLYYKEYMTQYSGNSTIILPEGASETPAKVSGTIEYYKVGDNYTTFVNVPTDGLSEIQYEVYGVKTTHTLMIGERTVKGVVFTETSIWEGEHLHEVNALKLPGMIPKDDIKVTCVTPTARFEPDLKTITTEFKIVKFNPFVIGLFCIVIIAGLFIRTSLKHLL</sequence>
<accession>A0A0F8G893</accession>
<dbReference type="InterPro" id="IPR011050">
    <property type="entry name" value="Pectin_lyase_fold/virulence"/>
</dbReference>
<feature type="transmembrane region" description="Helical" evidence="1">
    <location>
        <begin position="602"/>
        <end position="620"/>
    </location>
</feature>
<comment type="caution">
    <text evidence="3">The sequence shown here is derived from an EMBL/GenBank/DDBJ whole genome shotgun (WGS) entry which is preliminary data.</text>
</comment>
<keyword evidence="1" id="KW-1133">Transmembrane helix</keyword>
<dbReference type="EMBL" id="JJPA01000071">
    <property type="protein sequence ID" value="KKG35378.1"/>
    <property type="molecule type" value="Genomic_DNA"/>
</dbReference>
<evidence type="ECO:0000313" key="4">
    <source>
        <dbReference type="Proteomes" id="UP000034399"/>
    </source>
</evidence>
<dbReference type="InterPro" id="IPR012334">
    <property type="entry name" value="Pectin_lyas_fold"/>
</dbReference>
<evidence type="ECO:0000256" key="1">
    <source>
        <dbReference type="SAM" id="Phobius"/>
    </source>
</evidence>